<name>A0AAD9P6L8_RIDPI</name>
<reference evidence="1" key="1">
    <citation type="journal article" date="2023" name="Mol. Biol. Evol.">
        <title>Third-Generation Sequencing Reveals the Adaptive Role of the Epigenome in Three Deep-Sea Polychaetes.</title>
        <authorList>
            <person name="Perez M."/>
            <person name="Aroh O."/>
            <person name="Sun Y."/>
            <person name="Lan Y."/>
            <person name="Juniper S.K."/>
            <person name="Young C.R."/>
            <person name="Angers B."/>
            <person name="Qian P.Y."/>
        </authorList>
    </citation>
    <scope>NUCLEOTIDE SEQUENCE</scope>
    <source>
        <strain evidence="1">R07B-5</strain>
    </source>
</reference>
<protein>
    <submittedName>
        <fullName evidence="1">Uncharacterized protein</fullName>
    </submittedName>
</protein>
<dbReference type="AlphaFoldDB" id="A0AAD9P6L8"/>
<dbReference type="Proteomes" id="UP001209878">
    <property type="component" value="Unassembled WGS sequence"/>
</dbReference>
<sequence length="85" mass="9134">MMKSIISQCPERGCIMVCLNMVFITISSNSEHRASRSSSLELHFPIPCLPMTNGHLSLSLPILALKSPISSSLSVRGMSVSTLAS</sequence>
<dbReference type="EMBL" id="JAODUO010000114">
    <property type="protein sequence ID" value="KAK2189060.1"/>
    <property type="molecule type" value="Genomic_DNA"/>
</dbReference>
<gene>
    <name evidence="1" type="ORF">NP493_115g00000</name>
</gene>
<evidence type="ECO:0000313" key="1">
    <source>
        <dbReference type="EMBL" id="KAK2189060.1"/>
    </source>
</evidence>
<accession>A0AAD9P6L8</accession>
<evidence type="ECO:0000313" key="2">
    <source>
        <dbReference type="Proteomes" id="UP001209878"/>
    </source>
</evidence>
<organism evidence="1 2">
    <name type="scientific">Ridgeia piscesae</name>
    <name type="common">Tubeworm</name>
    <dbReference type="NCBI Taxonomy" id="27915"/>
    <lineage>
        <taxon>Eukaryota</taxon>
        <taxon>Metazoa</taxon>
        <taxon>Spiralia</taxon>
        <taxon>Lophotrochozoa</taxon>
        <taxon>Annelida</taxon>
        <taxon>Polychaeta</taxon>
        <taxon>Sedentaria</taxon>
        <taxon>Canalipalpata</taxon>
        <taxon>Sabellida</taxon>
        <taxon>Siboglinidae</taxon>
        <taxon>Ridgeia</taxon>
    </lineage>
</organism>
<proteinExistence type="predicted"/>
<comment type="caution">
    <text evidence="1">The sequence shown here is derived from an EMBL/GenBank/DDBJ whole genome shotgun (WGS) entry which is preliminary data.</text>
</comment>
<keyword evidence="2" id="KW-1185">Reference proteome</keyword>